<gene>
    <name evidence="2" type="ORF">AVDCRST_MAG55-3292</name>
</gene>
<sequence>MTGLDDMLAWSYLNADKIGRGLLGSPGWVTVPAPTQSTPPAWWGKSCDLVPAVELLPQHAQGRLGSHSPHRPRLAGVFMPGAKVTQALRRPSCAPRARRSRGSAASQRSSRIRRSPHPLSRRFSLTTTRPKRMATLGNSKTTKSAYTGGLCNLGKRRQTFFR</sequence>
<organism evidence="2">
    <name type="scientific">uncultured Rubrobacteraceae bacterium</name>
    <dbReference type="NCBI Taxonomy" id="349277"/>
    <lineage>
        <taxon>Bacteria</taxon>
        <taxon>Bacillati</taxon>
        <taxon>Actinomycetota</taxon>
        <taxon>Rubrobacteria</taxon>
        <taxon>Rubrobacterales</taxon>
        <taxon>Rubrobacteraceae</taxon>
        <taxon>environmental samples</taxon>
    </lineage>
</organism>
<feature type="region of interest" description="Disordered" evidence="1">
    <location>
        <begin position="87"/>
        <end position="141"/>
    </location>
</feature>
<evidence type="ECO:0000313" key="2">
    <source>
        <dbReference type="EMBL" id="CAA9439376.1"/>
    </source>
</evidence>
<accession>A0A6J4QAU5</accession>
<dbReference type="EMBL" id="CADCUZ010000166">
    <property type="protein sequence ID" value="CAA9439376.1"/>
    <property type="molecule type" value="Genomic_DNA"/>
</dbReference>
<evidence type="ECO:0000256" key="1">
    <source>
        <dbReference type="SAM" id="MobiDB-lite"/>
    </source>
</evidence>
<dbReference type="AlphaFoldDB" id="A0A6J4QAU5"/>
<reference evidence="2" key="1">
    <citation type="submission" date="2020-02" db="EMBL/GenBank/DDBJ databases">
        <authorList>
            <person name="Meier V. D."/>
        </authorList>
    </citation>
    <scope>NUCLEOTIDE SEQUENCE</scope>
    <source>
        <strain evidence="2">AVDCRST_MAG55</strain>
    </source>
</reference>
<feature type="compositionally biased region" description="Basic residues" evidence="1">
    <location>
        <begin position="110"/>
        <end position="120"/>
    </location>
</feature>
<name>A0A6J4QAU5_9ACTN</name>
<protein>
    <submittedName>
        <fullName evidence="2">Uncharacterized protein</fullName>
    </submittedName>
</protein>
<proteinExistence type="predicted"/>